<dbReference type="InterPro" id="IPR050736">
    <property type="entry name" value="Sensor_HK_Regulatory"/>
</dbReference>
<dbReference type="Gene3D" id="3.30.565.10">
    <property type="entry name" value="Histidine kinase-like ATPase, C-terminal domain"/>
    <property type="match status" value="1"/>
</dbReference>
<dbReference type="FunFam" id="3.30.565.10:FF:000006">
    <property type="entry name" value="Sensor histidine kinase WalK"/>
    <property type="match status" value="1"/>
</dbReference>
<evidence type="ECO:0000256" key="1">
    <source>
        <dbReference type="ARBA" id="ARBA00000085"/>
    </source>
</evidence>
<accession>A0A5B8V2X6</accession>
<keyword evidence="10" id="KW-1185">Reference proteome</keyword>
<name>A0A5B8V2X6_9SPHI</name>
<dbReference type="Proteomes" id="UP000321479">
    <property type="component" value="Chromosome"/>
</dbReference>
<dbReference type="InterPro" id="IPR005467">
    <property type="entry name" value="His_kinase_dom"/>
</dbReference>
<dbReference type="InterPro" id="IPR036097">
    <property type="entry name" value="HisK_dim/P_sf"/>
</dbReference>
<dbReference type="EC" id="2.7.13.3" evidence="2"/>
<evidence type="ECO:0000313" key="9">
    <source>
        <dbReference type="EMBL" id="QEC65518.1"/>
    </source>
</evidence>
<evidence type="ECO:0000256" key="6">
    <source>
        <dbReference type="ARBA" id="ARBA00023012"/>
    </source>
</evidence>
<dbReference type="SMART" id="SM00387">
    <property type="entry name" value="HATPase_c"/>
    <property type="match status" value="1"/>
</dbReference>
<gene>
    <name evidence="9" type="ORF">FRZ54_24085</name>
</gene>
<dbReference type="PROSITE" id="PS50109">
    <property type="entry name" value="HIS_KIN"/>
    <property type="match status" value="1"/>
</dbReference>
<feature type="transmembrane region" description="Helical" evidence="7">
    <location>
        <begin position="12"/>
        <end position="34"/>
    </location>
</feature>
<comment type="catalytic activity">
    <reaction evidence="1">
        <text>ATP + protein L-histidine = ADP + protein N-phospho-L-histidine.</text>
        <dbReference type="EC" id="2.7.13.3"/>
    </reaction>
</comment>
<dbReference type="PANTHER" id="PTHR43711">
    <property type="entry name" value="TWO-COMPONENT HISTIDINE KINASE"/>
    <property type="match status" value="1"/>
</dbReference>
<evidence type="ECO:0000256" key="7">
    <source>
        <dbReference type="SAM" id="Phobius"/>
    </source>
</evidence>
<keyword evidence="7" id="KW-0472">Membrane</keyword>
<dbReference type="Gene3D" id="1.10.287.130">
    <property type="match status" value="1"/>
</dbReference>
<evidence type="ECO:0000256" key="2">
    <source>
        <dbReference type="ARBA" id="ARBA00012438"/>
    </source>
</evidence>
<dbReference type="PANTHER" id="PTHR43711:SF1">
    <property type="entry name" value="HISTIDINE KINASE 1"/>
    <property type="match status" value="1"/>
</dbReference>
<dbReference type="OrthoDB" id="921707at2"/>
<evidence type="ECO:0000256" key="3">
    <source>
        <dbReference type="ARBA" id="ARBA00022553"/>
    </source>
</evidence>
<dbReference type="InterPro" id="IPR003594">
    <property type="entry name" value="HATPase_dom"/>
</dbReference>
<dbReference type="AlphaFoldDB" id="A0A5B8V2X6"/>
<dbReference type="KEGG" id="mgin:FRZ54_24085"/>
<dbReference type="SMART" id="SM00388">
    <property type="entry name" value="HisKA"/>
    <property type="match status" value="1"/>
</dbReference>
<dbReference type="EMBL" id="CP042436">
    <property type="protein sequence ID" value="QEC65518.1"/>
    <property type="molecule type" value="Genomic_DNA"/>
</dbReference>
<dbReference type="CDD" id="cd00082">
    <property type="entry name" value="HisKA"/>
    <property type="match status" value="1"/>
</dbReference>
<organism evidence="9 10">
    <name type="scientific">Mucilaginibacter ginsenosidivorans</name>
    <dbReference type="NCBI Taxonomy" id="398053"/>
    <lineage>
        <taxon>Bacteria</taxon>
        <taxon>Pseudomonadati</taxon>
        <taxon>Bacteroidota</taxon>
        <taxon>Sphingobacteriia</taxon>
        <taxon>Sphingobacteriales</taxon>
        <taxon>Sphingobacteriaceae</taxon>
        <taxon>Mucilaginibacter</taxon>
    </lineage>
</organism>
<evidence type="ECO:0000259" key="8">
    <source>
        <dbReference type="PROSITE" id="PS50109"/>
    </source>
</evidence>
<dbReference type="Pfam" id="PF00512">
    <property type="entry name" value="HisKA"/>
    <property type="match status" value="1"/>
</dbReference>
<dbReference type="InterPro" id="IPR036890">
    <property type="entry name" value="HATPase_C_sf"/>
</dbReference>
<dbReference type="InterPro" id="IPR003661">
    <property type="entry name" value="HisK_dim/P_dom"/>
</dbReference>
<keyword evidence="4" id="KW-0808">Transferase</keyword>
<proteinExistence type="predicted"/>
<protein>
    <recommendedName>
        <fullName evidence="2">histidine kinase</fullName>
        <ecNumber evidence="2">2.7.13.3</ecNumber>
    </recommendedName>
</protein>
<keyword evidence="6" id="KW-0902">Two-component regulatory system</keyword>
<feature type="domain" description="Histidine kinase" evidence="8">
    <location>
        <begin position="333"/>
        <end position="548"/>
    </location>
</feature>
<reference evidence="9 10" key="1">
    <citation type="journal article" date="2017" name="Curr. Microbiol.">
        <title>Mucilaginibacter ginsenosidivorans sp. nov., Isolated from Soil of Ginseng Field.</title>
        <authorList>
            <person name="Kim M.M."/>
            <person name="Siddiqi M.Z."/>
            <person name="Im W.T."/>
        </authorList>
    </citation>
    <scope>NUCLEOTIDE SEQUENCE [LARGE SCALE GENOMIC DNA]</scope>
    <source>
        <strain evidence="9 10">Gsoil 3017</strain>
    </source>
</reference>
<dbReference type="Pfam" id="PF02518">
    <property type="entry name" value="HATPase_c"/>
    <property type="match status" value="1"/>
</dbReference>
<dbReference type="RefSeq" id="WP_147034343.1">
    <property type="nucleotide sequence ID" value="NZ_CP042436.1"/>
</dbReference>
<dbReference type="SUPFAM" id="SSF55874">
    <property type="entry name" value="ATPase domain of HSP90 chaperone/DNA topoisomerase II/histidine kinase"/>
    <property type="match status" value="1"/>
</dbReference>
<evidence type="ECO:0000313" key="10">
    <source>
        <dbReference type="Proteomes" id="UP000321479"/>
    </source>
</evidence>
<keyword evidence="7" id="KW-1133">Transmembrane helix</keyword>
<keyword evidence="3" id="KW-0597">Phosphoprotein</keyword>
<dbReference type="PRINTS" id="PR00344">
    <property type="entry name" value="BCTRLSENSOR"/>
</dbReference>
<evidence type="ECO:0000256" key="5">
    <source>
        <dbReference type="ARBA" id="ARBA00022777"/>
    </source>
</evidence>
<keyword evidence="5 9" id="KW-0418">Kinase</keyword>
<sequence>MQADKGIYRKNFSLIIAFLILISATFIVALFISYNLTSRYVENEFAAKKIDVQEQTIKPYNDFFQLTIPEITFYQGFLDSASAASYSASVFKKYPFVKRIVFFDVTIASQANKQENGGGLDIGLKSLYEYYSSKDDKMLSTRKGRPEDYSDFETMANRLDNFIAVADTSREPTQDEKFKTFYEIQPEKISYLNIPRREEVKRYRELQLANHQGTVYKQNMLTFDLDERMLSVNNSHPELYKDVTIKPVVYDPIENDSTNIVTESLLPGAFSDYKLFFRSPREYLDAEVNRRFMPTGAMVLLIYIFLVIIGWLIYRNLDVNMKLFKLQYDFINNFTHEFKTPVSVIKIAGSNLKSDSELSERQRKHYGKILDEEADKLNDLMNKLLSLTQLENNAINVKREEINVEEFVKGYIDTFKIKYPDFKIEYKVHVPGNFYSDPVLLGSVFQNLMENAYKYSNPKRRELTINIRTDKKNIIFSFADRGIGIAKDEITHIFKKFYRIQNQYNQNGSVGLGLAFCKELVNFMEGEITVNSKIHEGSEFIVTLPYETAA</sequence>
<evidence type="ECO:0000256" key="4">
    <source>
        <dbReference type="ARBA" id="ARBA00022679"/>
    </source>
</evidence>
<dbReference type="SUPFAM" id="SSF47384">
    <property type="entry name" value="Homodimeric domain of signal transducing histidine kinase"/>
    <property type="match status" value="1"/>
</dbReference>
<dbReference type="CDD" id="cd00075">
    <property type="entry name" value="HATPase"/>
    <property type="match status" value="1"/>
</dbReference>
<feature type="transmembrane region" description="Helical" evidence="7">
    <location>
        <begin position="292"/>
        <end position="314"/>
    </location>
</feature>
<keyword evidence="7" id="KW-0812">Transmembrane</keyword>
<dbReference type="InterPro" id="IPR004358">
    <property type="entry name" value="Sig_transdc_His_kin-like_C"/>
</dbReference>
<dbReference type="GO" id="GO:0000155">
    <property type="term" value="F:phosphorelay sensor kinase activity"/>
    <property type="evidence" value="ECO:0007669"/>
    <property type="project" value="InterPro"/>
</dbReference>